<sequence length="107" mass="13032">MGKGNPLQKYREETFPHHYPEGDRSKMQISLEECEWAQIPPYRQNYCAHLKVPLKKCMADNYSLPWKCKYQMHTLEKCEIDLSQKKMREVYEWRQEKLRQEAMATFE</sequence>
<accession>A0A7S3EM46</accession>
<evidence type="ECO:0000256" key="6">
    <source>
        <dbReference type="ARBA" id="ARBA00022448"/>
    </source>
</evidence>
<dbReference type="GO" id="GO:0005743">
    <property type="term" value="C:mitochondrial inner membrane"/>
    <property type="evidence" value="ECO:0007669"/>
    <property type="project" value="UniProtKB-SubCell"/>
</dbReference>
<keyword evidence="9" id="KW-0249">Electron transport</keyword>
<dbReference type="PROSITE" id="PS51808">
    <property type="entry name" value="CHCH"/>
    <property type="match status" value="1"/>
</dbReference>
<organism evidence="14">
    <name type="scientific">Rhodosorus marinus</name>
    <dbReference type="NCBI Taxonomy" id="101924"/>
    <lineage>
        <taxon>Eukaryota</taxon>
        <taxon>Rhodophyta</taxon>
        <taxon>Stylonematophyceae</taxon>
        <taxon>Stylonematales</taxon>
        <taxon>Stylonemataceae</taxon>
        <taxon>Rhodosorus</taxon>
    </lineage>
</organism>
<reference evidence="14" key="1">
    <citation type="submission" date="2021-01" db="EMBL/GenBank/DDBJ databases">
        <authorList>
            <person name="Corre E."/>
            <person name="Pelletier E."/>
            <person name="Niang G."/>
            <person name="Scheremetjew M."/>
            <person name="Finn R."/>
            <person name="Kale V."/>
            <person name="Holt S."/>
            <person name="Cochrane G."/>
            <person name="Meng A."/>
            <person name="Brown T."/>
            <person name="Cohen L."/>
        </authorList>
    </citation>
    <scope>NUCLEOTIDE SEQUENCE</scope>
    <source>
        <strain evidence="14">CCMP 769</strain>
    </source>
</reference>
<dbReference type="PANTHER" id="PTHR20900:SF0">
    <property type="entry name" value="NADH DEHYDROGENASE [UBIQUINONE] 1 BETA SUBCOMPLEX SUBUNIT 7"/>
    <property type="match status" value="1"/>
</dbReference>
<evidence type="ECO:0000256" key="11">
    <source>
        <dbReference type="ARBA" id="ARBA00023136"/>
    </source>
</evidence>
<comment type="subcellular location">
    <subcellularLocation>
        <location evidence="3">Mitochondrion inner membrane</location>
        <topology evidence="3">Peripheral membrane protein</topology>
    </subcellularLocation>
    <subcellularLocation>
        <location evidence="2">Mitochondrion intermembrane space</location>
    </subcellularLocation>
</comment>
<dbReference type="Pfam" id="PF05676">
    <property type="entry name" value="NDUF_B7"/>
    <property type="match status" value="1"/>
</dbReference>
<keyword evidence="8" id="KW-0999">Mitochondrion inner membrane</keyword>
<evidence type="ECO:0000256" key="5">
    <source>
        <dbReference type="ARBA" id="ARBA00018677"/>
    </source>
</evidence>
<keyword evidence="7" id="KW-0679">Respiratory chain</keyword>
<evidence type="ECO:0000256" key="4">
    <source>
        <dbReference type="ARBA" id="ARBA00008006"/>
    </source>
</evidence>
<feature type="region of interest" description="Disordered" evidence="13">
    <location>
        <begin position="1"/>
        <end position="22"/>
    </location>
</feature>
<evidence type="ECO:0000256" key="8">
    <source>
        <dbReference type="ARBA" id="ARBA00022792"/>
    </source>
</evidence>
<comment type="function">
    <text evidence="1">Accessory subunit of the mitochondrial membrane respiratory chain NADH dehydrogenase (Complex I), that is believed not to be involved in catalysis. Complex I functions in the transfer of electrons from NADH to the respiratory chain. The immediate electron acceptor for the enzyme is believed to be ubiquinone.</text>
</comment>
<gene>
    <name evidence="14" type="ORF">RMAR00112_LOCUS28569</name>
</gene>
<proteinExistence type="inferred from homology"/>
<evidence type="ECO:0000256" key="12">
    <source>
        <dbReference type="ARBA" id="ARBA00023157"/>
    </source>
</evidence>
<keyword evidence="12" id="KW-1015">Disulfide bond</keyword>
<evidence type="ECO:0000256" key="7">
    <source>
        <dbReference type="ARBA" id="ARBA00022660"/>
    </source>
</evidence>
<protein>
    <recommendedName>
        <fullName evidence="5">NADH dehydrogenase [ubiquinone] 1 beta subcomplex subunit 7</fullName>
    </recommendedName>
</protein>
<dbReference type="EMBL" id="HBHW01037156">
    <property type="protein sequence ID" value="CAE0060503.1"/>
    <property type="molecule type" value="Transcribed_RNA"/>
</dbReference>
<dbReference type="PANTHER" id="PTHR20900">
    <property type="entry name" value="NADH:UBIQUINONE OXIDOREDUCTASE B18-LIKE SUBUNIT"/>
    <property type="match status" value="1"/>
</dbReference>
<feature type="compositionally biased region" description="Basic and acidic residues" evidence="13">
    <location>
        <begin position="9"/>
        <end position="22"/>
    </location>
</feature>
<keyword evidence="11" id="KW-0472">Membrane</keyword>
<evidence type="ECO:0000256" key="3">
    <source>
        <dbReference type="ARBA" id="ARBA00004637"/>
    </source>
</evidence>
<evidence type="ECO:0000256" key="1">
    <source>
        <dbReference type="ARBA" id="ARBA00003195"/>
    </source>
</evidence>
<dbReference type="GO" id="GO:0005758">
    <property type="term" value="C:mitochondrial intermembrane space"/>
    <property type="evidence" value="ECO:0007669"/>
    <property type="project" value="UniProtKB-SubCell"/>
</dbReference>
<evidence type="ECO:0000256" key="9">
    <source>
        <dbReference type="ARBA" id="ARBA00022982"/>
    </source>
</evidence>
<evidence type="ECO:0000256" key="2">
    <source>
        <dbReference type="ARBA" id="ARBA00004569"/>
    </source>
</evidence>
<name>A0A7S3EM46_9RHOD</name>
<dbReference type="AlphaFoldDB" id="A0A7S3EM46"/>
<evidence type="ECO:0000313" key="14">
    <source>
        <dbReference type="EMBL" id="CAE0060503.1"/>
    </source>
</evidence>
<evidence type="ECO:0000256" key="13">
    <source>
        <dbReference type="SAM" id="MobiDB-lite"/>
    </source>
</evidence>
<comment type="similarity">
    <text evidence="4">Belongs to the complex I NDUFB7 subunit family.</text>
</comment>
<dbReference type="InterPro" id="IPR008698">
    <property type="entry name" value="NDUB7"/>
</dbReference>
<keyword evidence="10" id="KW-0496">Mitochondrion</keyword>
<keyword evidence="6" id="KW-0813">Transport</keyword>
<evidence type="ECO:0000256" key="10">
    <source>
        <dbReference type="ARBA" id="ARBA00023128"/>
    </source>
</evidence>